<comment type="caution">
    <text evidence="1">The sequence shown here is derived from an EMBL/GenBank/DDBJ whole genome shotgun (WGS) entry which is preliminary data.</text>
</comment>
<evidence type="ECO:0000313" key="2">
    <source>
        <dbReference type="Proteomes" id="UP000646877"/>
    </source>
</evidence>
<organism evidence="1 2">
    <name type="scientific">Pseudoalteromonas maricaloris</name>
    <dbReference type="NCBI Taxonomy" id="184924"/>
    <lineage>
        <taxon>Bacteria</taxon>
        <taxon>Pseudomonadati</taxon>
        <taxon>Pseudomonadota</taxon>
        <taxon>Gammaproteobacteria</taxon>
        <taxon>Alteromonadales</taxon>
        <taxon>Pseudoalteromonadaceae</taxon>
        <taxon>Pseudoalteromonas</taxon>
    </lineage>
</organism>
<name>A0A8I2H682_9GAMM</name>
<dbReference type="AlphaFoldDB" id="A0A8I2H682"/>
<sequence length="30" mass="3401">MCCSHLVTTYSTLITTITNMDKGFLCYLNL</sequence>
<accession>A0A8I2H682</accession>
<dbReference type="EMBL" id="WEIA01000003">
    <property type="protein sequence ID" value="NLR20941.1"/>
    <property type="molecule type" value="Genomic_DNA"/>
</dbReference>
<protein>
    <submittedName>
        <fullName evidence="1">Uncharacterized protein</fullName>
    </submittedName>
</protein>
<reference evidence="1" key="1">
    <citation type="submission" date="2019-10" db="EMBL/GenBank/DDBJ databases">
        <authorList>
            <person name="Paulsen S."/>
        </authorList>
    </citation>
    <scope>NUCLEOTIDE SEQUENCE</scope>
    <source>
        <strain evidence="1">LMG 19692</strain>
    </source>
</reference>
<dbReference type="Proteomes" id="UP000646877">
    <property type="component" value="Unassembled WGS sequence"/>
</dbReference>
<gene>
    <name evidence="1" type="ORF">F9Y85_06345</name>
</gene>
<evidence type="ECO:0000313" key="1">
    <source>
        <dbReference type="EMBL" id="NLR20941.1"/>
    </source>
</evidence>
<proteinExistence type="predicted"/>